<dbReference type="InterPro" id="IPR006311">
    <property type="entry name" value="TAT_signal"/>
</dbReference>
<organism evidence="2 3">
    <name type="scientific">Martelella mediterranea DSM 17316</name>
    <dbReference type="NCBI Taxonomy" id="1122214"/>
    <lineage>
        <taxon>Bacteria</taxon>
        <taxon>Pseudomonadati</taxon>
        <taxon>Pseudomonadota</taxon>
        <taxon>Alphaproteobacteria</taxon>
        <taxon>Hyphomicrobiales</taxon>
        <taxon>Aurantimonadaceae</taxon>
        <taxon>Martelella</taxon>
    </lineage>
</organism>
<gene>
    <name evidence="2" type="ORF">Mame_02270</name>
</gene>
<dbReference type="PROSITE" id="PS51318">
    <property type="entry name" value="TAT"/>
    <property type="match status" value="1"/>
</dbReference>
<dbReference type="Proteomes" id="UP000191135">
    <property type="component" value="Chromosome"/>
</dbReference>
<evidence type="ECO:0000256" key="1">
    <source>
        <dbReference type="SAM" id="MobiDB-lite"/>
    </source>
</evidence>
<dbReference type="KEGG" id="mmed:Mame_02270"/>
<proteinExistence type="predicted"/>
<feature type="region of interest" description="Disordered" evidence="1">
    <location>
        <begin position="1"/>
        <end position="23"/>
    </location>
</feature>
<sequence length="75" mass="7831">MMASEKRNDLDRTATAPDGRHLPLNRRGFLAAALSAAVASGASGVSPAHAGGPPRPQGPPVTTYAWEYAYVYAYG</sequence>
<protein>
    <recommendedName>
        <fullName evidence="4">Twin-arginine translocation signal domain-containing protein</fullName>
    </recommendedName>
</protein>
<keyword evidence="3" id="KW-1185">Reference proteome</keyword>
<evidence type="ECO:0000313" key="2">
    <source>
        <dbReference type="EMBL" id="AQZ51605.1"/>
    </source>
</evidence>
<name>A0A1U9Z1M8_9HYPH</name>
<evidence type="ECO:0000313" key="3">
    <source>
        <dbReference type="Proteomes" id="UP000191135"/>
    </source>
</evidence>
<dbReference type="AlphaFoldDB" id="A0A1U9Z1M8"/>
<accession>A0A1U9Z1M8</accession>
<reference evidence="2 3" key="1">
    <citation type="submission" date="2017-03" db="EMBL/GenBank/DDBJ databases">
        <title>Foreign affairs: Plasmid Transfer between Roseobacters and Rhizobia.</title>
        <authorList>
            <person name="Bartling P."/>
            <person name="Bunk B."/>
            <person name="Overmann J."/>
            <person name="Brinkmann H."/>
            <person name="Petersen J."/>
        </authorList>
    </citation>
    <scope>NUCLEOTIDE SEQUENCE [LARGE SCALE GENOMIC DNA]</scope>
    <source>
        <strain evidence="2 3">MACL11</strain>
    </source>
</reference>
<feature type="compositionally biased region" description="Basic and acidic residues" evidence="1">
    <location>
        <begin position="1"/>
        <end position="12"/>
    </location>
</feature>
<dbReference type="EMBL" id="CP020330">
    <property type="protein sequence ID" value="AQZ51605.1"/>
    <property type="molecule type" value="Genomic_DNA"/>
</dbReference>
<dbReference type="NCBIfam" id="TIGR01409">
    <property type="entry name" value="TAT_signal_seq"/>
    <property type="match status" value="1"/>
</dbReference>
<evidence type="ECO:0008006" key="4">
    <source>
        <dbReference type="Google" id="ProtNLM"/>
    </source>
</evidence>
<dbReference type="InterPro" id="IPR019546">
    <property type="entry name" value="TAT_signal_bac_arc"/>
</dbReference>